<accession>A0ABU3CUZ9</accession>
<dbReference type="Proteomes" id="UP001248819">
    <property type="component" value="Unassembled WGS sequence"/>
</dbReference>
<feature type="domain" description="N-acetyltransferase" evidence="1">
    <location>
        <begin position="20"/>
        <end position="154"/>
    </location>
</feature>
<protein>
    <submittedName>
        <fullName evidence="2">GNAT family N-acetyltransferase</fullName>
    </submittedName>
</protein>
<evidence type="ECO:0000259" key="1">
    <source>
        <dbReference type="PROSITE" id="PS51186"/>
    </source>
</evidence>
<dbReference type="InterPro" id="IPR000182">
    <property type="entry name" value="GNAT_dom"/>
</dbReference>
<dbReference type="Pfam" id="PF00583">
    <property type="entry name" value="Acetyltransf_1"/>
    <property type="match status" value="1"/>
</dbReference>
<dbReference type="Gene3D" id="3.40.630.30">
    <property type="match status" value="1"/>
</dbReference>
<evidence type="ECO:0000313" key="2">
    <source>
        <dbReference type="EMBL" id="MDT0649735.1"/>
    </source>
</evidence>
<sequence>MAKNMIILAENSGMEPAFNKILKEDIETIIPFIQKLSKEEFSDEILKKRFTEMLEQNYECFGIFIDQKLIGVFGLWFMTRHYAGRSCEPDHIYISEEVQGKGIGKKLFEFIYNYAEEKGCETSELNSYVQNYRSHKFYMNEGYVIKGYHFLKKL</sequence>
<dbReference type="CDD" id="cd04301">
    <property type="entry name" value="NAT_SF"/>
    <property type="match status" value="1"/>
</dbReference>
<dbReference type="EMBL" id="JAVRHP010000022">
    <property type="protein sequence ID" value="MDT0649735.1"/>
    <property type="molecule type" value="Genomic_DNA"/>
</dbReference>
<name>A0ABU3CUZ9_9FLAO</name>
<organism evidence="2 3">
    <name type="scientific">Autumnicola edwardsiae</name>
    <dbReference type="NCBI Taxonomy" id="3075594"/>
    <lineage>
        <taxon>Bacteria</taxon>
        <taxon>Pseudomonadati</taxon>
        <taxon>Bacteroidota</taxon>
        <taxon>Flavobacteriia</taxon>
        <taxon>Flavobacteriales</taxon>
        <taxon>Flavobacteriaceae</taxon>
        <taxon>Autumnicola</taxon>
    </lineage>
</organism>
<gene>
    <name evidence="2" type="ORF">RM529_06235</name>
</gene>
<dbReference type="SUPFAM" id="SSF55729">
    <property type="entry name" value="Acyl-CoA N-acyltransferases (Nat)"/>
    <property type="match status" value="1"/>
</dbReference>
<dbReference type="InterPro" id="IPR016181">
    <property type="entry name" value="Acyl_CoA_acyltransferase"/>
</dbReference>
<dbReference type="RefSeq" id="WP_311483893.1">
    <property type="nucleotide sequence ID" value="NZ_JAVRHP010000022.1"/>
</dbReference>
<evidence type="ECO:0000313" key="3">
    <source>
        <dbReference type="Proteomes" id="UP001248819"/>
    </source>
</evidence>
<proteinExistence type="predicted"/>
<keyword evidence="3" id="KW-1185">Reference proteome</keyword>
<dbReference type="PROSITE" id="PS51186">
    <property type="entry name" value="GNAT"/>
    <property type="match status" value="1"/>
</dbReference>
<comment type="caution">
    <text evidence="2">The sequence shown here is derived from an EMBL/GenBank/DDBJ whole genome shotgun (WGS) entry which is preliminary data.</text>
</comment>
<reference evidence="2 3" key="1">
    <citation type="submission" date="2023-09" db="EMBL/GenBank/DDBJ databases">
        <authorList>
            <person name="Rey-Velasco X."/>
        </authorList>
    </citation>
    <scope>NUCLEOTIDE SEQUENCE [LARGE SCALE GENOMIC DNA]</scope>
    <source>
        <strain evidence="2 3">F297</strain>
    </source>
</reference>